<comment type="caution">
    <text evidence="2">The sequence shown here is derived from an EMBL/GenBank/DDBJ whole genome shotgun (WGS) entry which is preliminary data.</text>
</comment>
<dbReference type="Proteomes" id="UP001642409">
    <property type="component" value="Unassembled WGS sequence"/>
</dbReference>
<name>A0AA86PUT8_9EUKA</name>
<accession>A0AA86PUT8</accession>
<proteinExistence type="predicted"/>
<sequence>MKQLYNYRPISIPTVLNQLWNVNTKLSPNHSSVQFFEALASSKANSARCTASADSIRTNQISQHKSIFEQIEENTILVKKMTKRIKQLEERLIKIVDVNVASLGENNRRILAQVSRMQ</sequence>
<organism evidence="2">
    <name type="scientific">Hexamita inflata</name>
    <dbReference type="NCBI Taxonomy" id="28002"/>
    <lineage>
        <taxon>Eukaryota</taxon>
        <taxon>Metamonada</taxon>
        <taxon>Diplomonadida</taxon>
        <taxon>Hexamitidae</taxon>
        <taxon>Hexamitinae</taxon>
        <taxon>Hexamita</taxon>
    </lineage>
</organism>
<evidence type="ECO:0000313" key="3">
    <source>
        <dbReference type="EMBL" id="CAL6021432.1"/>
    </source>
</evidence>
<gene>
    <name evidence="3" type="ORF">HINF_LOCUS28161</name>
    <name evidence="2" type="ORF">HINF_LOCUS33981</name>
</gene>
<reference evidence="2" key="1">
    <citation type="submission" date="2023-06" db="EMBL/GenBank/DDBJ databases">
        <authorList>
            <person name="Kurt Z."/>
        </authorList>
    </citation>
    <scope>NUCLEOTIDE SEQUENCE</scope>
</reference>
<keyword evidence="4" id="KW-1185">Reference proteome</keyword>
<reference evidence="3 4" key="2">
    <citation type="submission" date="2024-07" db="EMBL/GenBank/DDBJ databases">
        <authorList>
            <person name="Akdeniz Z."/>
        </authorList>
    </citation>
    <scope>NUCLEOTIDE SEQUENCE [LARGE SCALE GENOMIC DNA]</scope>
</reference>
<feature type="coiled-coil region" evidence="1">
    <location>
        <begin position="71"/>
        <end position="98"/>
    </location>
</feature>
<evidence type="ECO:0000313" key="4">
    <source>
        <dbReference type="Proteomes" id="UP001642409"/>
    </source>
</evidence>
<keyword evidence="1" id="KW-0175">Coiled coil</keyword>
<evidence type="ECO:0000313" key="2">
    <source>
        <dbReference type="EMBL" id="CAI9946336.1"/>
    </source>
</evidence>
<dbReference type="EMBL" id="CAXDID020000089">
    <property type="protein sequence ID" value="CAL6021432.1"/>
    <property type="molecule type" value="Genomic_DNA"/>
</dbReference>
<protein>
    <submittedName>
        <fullName evidence="3">Hypothetical_protein</fullName>
    </submittedName>
</protein>
<evidence type="ECO:0000256" key="1">
    <source>
        <dbReference type="SAM" id="Coils"/>
    </source>
</evidence>
<dbReference type="AlphaFoldDB" id="A0AA86PUT8"/>
<dbReference type="EMBL" id="CATOUU010000762">
    <property type="protein sequence ID" value="CAI9946336.1"/>
    <property type="molecule type" value="Genomic_DNA"/>
</dbReference>